<comment type="function">
    <text evidence="6">Involved in transcription antitermination. Required for transcription of ribosomal RNA (rRNA) genes. Binds specifically to the boxA antiterminator sequence of the ribosomal RNA (rrn) operons.</text>
</comment>
<dbReference type="HAMAP" id="MF_00073">
    <property type="entry name" value="NusB"/>
    <property type="match status" value="1"/>
</dbReference>
<protein>
    <recommendedName>
        <fullName evidence="6">Transcription antitermination protein NusB</fullName>
    </recommendedName>
    <alternativeName>
        <fullName evidence="6">Antitermination factor NusB</fullName>
    </alternativeName>
</protein>
<sequence length="148" mass="17222">MSRHKARQEALELLYSREFHEENDIQYSEHEIMESDFITTDMLTEDGPELSESERHTYSQYLVETTTAHRAELDDIIRPFVKGWEIERMNRIDRNILRLALCELVYPKETLAPSIVLNEAIILAKEFSGDKSAKFVNGILGAYVRSKD</sequence>
<gene>
    <name evidence="6 8" type="primary">nusB</name>
    <name evidence="8" type="ORF">NE675_10055</name>
</gene>
<keyword evidence="4 6" id="KW-0805">Transcription regulation</keyword>
<dbReference type="Proteomes" id="UP001206692">
    <property type="component" value="Unassembled WGS sequence"/>
</dbReference>
<comment type="similarity">
    <text evidence="1 6">Belongs to the NusB family.</text>
</comment>
<evidence type="ECO:0000256" key="1">
    <source>
        <dbReference type="ARBA" id="ARBA00005952"/>
    </source>
</evidence>
<dbReference type="InterPro" id="IPR035926">
    <property type="entry name" value="NusB-like_sf"/>
</dbReference>
<name>A0ABT1SUG0_9FIRM</name>
<dbReference type="PANTHER" id="PTHR11078:SF3">
    <property type="entry name" value="ANTITERMINATION NUSB DOMAIN-CONTAINING PROTEIN"/>
    <property type="match status" value="1"/>
</dbReference>
<dbReference type="Gene3D" id="1.10.940.10">
    <property type="entry name" value="NusB-like"/>
    <property type="match status" value="1"/>
</dbReference>
<dbReference type="NCBIfam" id="TIGR01951">
    <property type="entry name" value="nusB"/>
    <property type="match status" value="1"/>
</dbReference>
<evidence type="ECO:0000256" key="2">
    <source>
        <dbReference type="ARBA" id="ARBA00022814"/>
    </source>
</evidence>
<evidence type="ECO:0000256" key="5">
    <source>
        <dbReference type="ARBA" id="ARBA00023163"/>
    </source>
</evidence>
<proteinExistence type="inferred from homology"/>
<evidence type="ECO:0000256" key="4">
    <source>
        <dbReference type="ARBA" id="ARBA00023015"/>
    </source>
</evidence>
<feature type="domain" description="NusB/RsmB/TIM44" evidence="7">
    <location>
        <begin position="4"/>
        <end position="144"/>
    </location>
</feature>
<evidence type="ECO:0000313" key="8">
    <source>
        <dbReference type="EMBL" id="MCQ5343360.1"/>
    </source>
</evidence>
<dbReference type="InterPro" id="IPR011605">
    <property type="entry name" value="NusB_fam"/>
</dbReference>
<dbReference type="SUPFAM" id="SSF48013">
    <property type="entry name" value="NusB-like"/>
    <property type="match status" value="1"/>
</dbReference>
<evidence type="ECO:0000256" key="6">
    <source>
        <dbReference type="HAMAP-Rule" id="MF_00073"/>
    </source>
</evidence>
<keyword evidence="9" id="KW-1185">Reference proteome</keyword>
<reference evidence="8 9" key="1">
    <citation type="submission" date="2022-06" db="EMBL/GenBank/DDBJ databases">
        <title>Isolation of gut microbiota from human fecal samples.</title>
        <authorList>
            <person name="Pamer E.G."/>
            <person name="Barat B."/>
            <person name="Waligurski E."/>
            <person name="Medina S."/>
            <person name="Paddock L."/>
            <person name="Mostad J."/>
        </authorList>
    </citation>
    <scope>NUCLEOTIDE SEQUENCE [LARGE SCALE GENOMIC DNA]</scope>
    <source>
        <strain evidence="8 9">DFI.1.1</strain>
    </source>
</reference>
<comment type="caution">
    <text evidence="8">The sequence shown here is derived from an EMBL/GenBank/DDBJ whole genome shotgun (WGS) entry which is preliminary data.</text>
</comment>
<evidence type="ECO:0000313" key="9">
    <source>
        <dbReference type="Proteomes" id="UP001206692"/>
    </source>
</evidence>
<evidence type="ECO:0000259" key="7">
    <source>
        <dbReference type="Pfam" id="PF01029"/>
    </source>
</evidence>
<dbReference type="Pfam" id="PF01029">
    <property type="entry name" value="NusB"/>
    <property type="match status" value="1"/>
</dbReference>
<keyword evidence="2 6" id="KW-0889">Transcription antitermination</keyword>
<dbReference type="PANTHER" id="PTHR11078">
    <property type="entry name" value="N UTILIZATION SUBSTANCE PROTEIN B-RELATED"/>
    <property type="match status" value="1"/>
</dbReference>
<dbReference type="InterPro" id="IPR006027">
    <property type="entry name" value="NusB_RsmB_TIM44"/>
</dbReference>
<organism evidence="8 9">
    <name type="scientific">Megasphaera massiliensis</name>
    <dbReference type="NCBI Taxonomy" id="1232428"/>
    <lineage>
        <taxon>Bacteria</taxon>
        <taxon>Bacillati</taxon>
        <taxon>Bacillota</taxon>
        <taxon>Negativicutes</taxon>
        <taxon>Veillonellales</taxon>
        <taxon>Veillonellaceae</taxon>
        <taxon>Megasphaera</taxon>
    </lineage>
</organism>
<dbReference type="EMBL" id="JANGEW010000021">
    <property type="protein sequence ID" value="MCQ5343360.1"/>
    <property type="molecule type" value="Genomic_DNA"/>
</dbReference>
<keyword evidence="3 6" id="KW-0694">RNA-binding</keyword>
<accession>A0ABT1SUG0</accession>
<evidence type="ECO:0000256" key="3">
    <source>
        <dbReference type="ARBA" id="ARBA00022884"/>
    </source>
</evidence>
<dbReference type="RefSeq" id="WP_062412270.1">
    <property type="nucleotide sequence ID" value="NZ_JAJCIO010000024.1"/>
</dbReference>
<keyword evidence="5 6" id="KW-0804">Transcription</keyword>